<dbReference type="CDD" id="cd09008">
    <property type="entry name" value="MTAN"/>
    <property type="match status" value="1"/>
</dbReference>
<dbReference type="GO" id="GO:0009116">
    <property type="term" value="P:nucleoside metabolic process"/>
    <property type="evidence" value="ECO:0007669"/>
    <property type="project" value="InterPro"/>
</dbReference>
<keyword evidence="4" id="KW-1185">Reference proteome</keyword>
<reference evidence="3 4" key="1">
    <citation type="submission" date="2017-04" db="EMBL/GenBank/DDBJ databases">
        <authorList>
            <person name="Afonso C.L."/>
            <person name="Miller P.J."/>
            <person name="Scott M.A."/>
            <person name="Spackman E."/>
            <person name="Goraichik I."/>
            <person name="Dimitrov K.M."/>
            <person name="Suarez D.L."/>
            <person name="Swayne D.E."/>
        </authorList>
    </citation>
    <scope>NUCLEOTIDE SEQUENCE [LARGE SCALE GENOMIC DNA]</scope>
    <source>
        <strain evidence="3 4">DSM 11622</strain>
    </source>
</reference>
<proteinExistence type="predicted"/>
<dbReference type="AlphaFoldDB" id="A0A1W1UEL1"/>
<dbReference type="GO" id="GO:0008930">
    <property type="term" value="F:methylthioadenosine nucleosidase activity"/>
    <property type="evidence" value="ECO:0007669"/>
    <property type="project" value="TreeGrafter"/>
</dbReference>
<protein>
    <submittedName>
        <fullName evidence="3">Response regulator receiver protein</fullName>
    </submittedName>
</protein>
<dbReference type="Gene3D" id="3.40.50.2300">
    <property type="match status" value="1"/>
</dbReference>
<dbReference type="RefSeq" id="WP_084443065.1">
    <property type="nucleotide sequence ID" value="NZ_FWWW01000009.1"/>
</dbReference>
<dbReference type="Pfam" id="PF01048">
    <property type="entry name" value="PNP_UDP_1"/>
    <property type="match status" value="1"/>
</dbReference>
<dbReference type="GO" id="GO:0000160">
    <property type="term" value="P:phosphorelay signal transduction system"/>
    <property type="evidence" value="ECO:0007669"/>
    <property type="project" value="InterPro"/>
</dbReference>
<dbReference type="EMBL" id="FWWW01000009">
    <property type="protein sequence ID" value="SMB79545.1"/>
    <property type="molecule type" value="Genomic_DNA"/>
</dbReference>
<dbReference type="STRING" id="645990.SAMN00120144_4113"/>
<sequence length="406" mass="44980">MLNILILEDNSAKLAEISQVLLQTTLVDHDSIESVGDALSARKKIKSVSFDLLILDLSVPEMLGEHPNQDAGIRLLQDLIDDDDLQMPQKIIGLTGYIELAASAAARFQSYGIVLVHYVQRSTEWHTPLIMQLRQISSWLSAERTVQYSYQDYLGIVCALDVEFDAIQKLPWHFEEIKVPGDPTLYIRGHFFQNGKKLDVVAALCPRMGMSAAAITSLKLIQNFRPKILAMTGITGAIRNQARLGDVIVAEECWDWGMGKWIKKDSVTTFIPGPHHISLDSGLQGAALRLSRNTHALNQIRELCDGTKPETTFRVLIGPVASGSAVISTQEMTENIHAQHRKLIGIEMEAYGLYSAASEAPHPRPIPIAIKAASDFADDQKDDNYRVFCASASAQVLRYLVENGFD</sequence>
<dbReference type="PANTHER" id="PTHR46832:SF1">
    <property type="entry name" value="5'-METHYLTHIOADENOSINE_S-ADENOSYLHOMOCYSTEINE NUCLEOSIDASE"/>
    <property type="match status" value="1"/>
</dbReference>
<dbReference type="SUPFAM" id="SSF53167">
    <property type="entry name" value="Purine and uridine phosphorylases"/>
    <property type="match status" value="1"/>
</dbReference>
<dbReference type="PANTHER" id="PTHR46832">
    <property type="entry name" value="5'-METHYLTHIOADENOSINE/S-ADENOSYLHOMOCYSTEINE NUCLEOSIDASE"/>
    <property type="match status" value="1"/>
</dbReference>
<dbReference type="GO" id="GO:0019284">
    <property type="term" value="P:L-methionine salvage from S-adenosylmethionine"/>
    <property type="evidence" value="ECO:0007669"/>
    <property type="project" value="TreeGrafter"/>
</dbReference>
<evidence type="ECO:0000259" key="2">
    <source>
        <dbReference type="PROSITE" id="PS50110"/>
    </source>
</evidence>
<dbReference type="Gene3D" id="3.40.50.1580">
    <property type="entry name" value="Nucleoside phosphorylase domain"/>
    <property type="match status" value="1"/>
</dbReference>
<evidence type="ECO:0000256" key="1">
    <source>
        <dbReference type="PROSITE-ProRule" id="PRU00169"/>
    </source>
</evidence>
<dbReference type="Proteomes" id="UP000192266">
    <property type="component" value="Unassembled WGS sequence"/>
</dbReference>
<dbReference type="InterPro" id="IPR001789">
    <property type="entry name" value="Sig_transdc_resp-reg_receiver"/>
</dbReference>
<feature type="domain" description="Response regulatory" evidence="2">
    <location>
        <begin position="3"/>
        <end position="134"/>
    </location>
</feature>
<gene>
    <name evidence="3" type="ORF">SAMN00120144_4113</name>
</gene>
<dbReference type="InterPro" id="IPR035994">
    <property type="entry name" value="Nucleoside_phosphorylase_sf"/>
</dbReference>
<dbReference type="GO" id="GO:0008782">
    <property type="term" value="F:adenosylhomocysteine nucleosidase activity"/>
    <property type="evidence" value="ECO:0007669"/>
    <property type="project" value="TreeGrafter"/>
</dbReference>
<dbReference type="OrthoDB" id="2988699at2"/>
<keyword evidence="1" id="KW-0597">Phosphoprotein</keyword>
<evidence type="ECO:0000313" key="4">
    <source>
        <dbReference type="Proteomes" id="UP000192266"/>
    </source>
</evidence>
<evidence type="ECO:0000313" key="3">
    <source>
        <dbReference type="EMBL" id="SMB79545.1"/>
    </source>
</evidence>
<feature type="modified residue" description="4-aspartylphosphate" evidence="1">
    <location>
        <position position="56"/>
    </location>
</feature>
<dbReference type="SUPFAM" id="SSF52172">
    <property type="entry name" value="CheY-like"/>
    <property type="match status" value="1"/>
</dbReference>
<dbReference type="GO" id="GO:0005829">
    <property type="term" value="C:cytosol"/>
    <property type="evidence" value="ECO:0007669"/>
    <property type="project" value="TreeGrafter"/>
</dbReference>
<accession>A0A1W1UEL1</accession>
<name>A0A1W1UEL1_9BACT</name>
<dbReference type="InterPro" id="IPR000845">
    <property type="entry name" value="Nucleoside_phosphorylase_d"/>
</dbReference>
<dbReference type="InterPro" id="IPR011006">
    <property type="entry name" value="CheY-like_superfamily"/>
</dbReference>
<dbReference type="PROSITE" id="PS50110">
    <property type="entry name" value="RESPONSE_REGULATORY"/>
    <property type="match status" value="1"/>
</dbReference>
<organism evidence="3 4">
    <name type="scientific">Hymenobacter roseosalivarius DSM 11622</name>
    <dbReference type="NCBI Taxonomy" id="645990"/>
    <lineage>
        <taxon>Bacteria</taxon>
        <taxon>Pseudomonadati</taxon>
        <taxon>Bacteroidota</taxon>
        <taxon>Cytophagia</taxon>
        <taxon>Cytophagales</taxon>
        <taxon>Hymenobacteraceae</taxon>
        <taxon>Hymenobacter</taxon>
    </lineage>
</organism>